<evidence type="ECO:0000259" key="2">
    <source>
        <dbReference type="Pfam" id="PF00582"/>
    </source>
</evidence>
<gene>
    <name evidence="3" type="ORF">WR164_04100</name>
</gene>
<dbReference type="CDD" id="cd00293">
    <property type="entry name" value="USP-like"/>
    <property type="match status" value="1"/>
</dbReference>
<dbReference type="AlphaFoldDB" id="A0A9W6ERJ8"/>
<dbReference type="InterPro" id="IPR006015">
    <property type="entry name" value="Universal_stress_UspA"/>
</dbReference>
<dbReference type="RefSeq" id="WP_286135891.1">
    <property type="nucleotide sequence ID" value="NZ_BRPL01000002.1"/>
</dbReference>
<reference evidence="3" key="2">
    <citation type="journal article" date="2023" name="PLoS ONE">
        <title>Philodulcilactobacillus myokoensis gen. nov., sp. nov., a fructophilic, acidophilic, and agar-phobic lactic acid bacterium isolated from fermented vegetable extracts.</title>
        <authorList>
            <person name="Kouya T."/>
            <person name="Ishiyama Y."/>
            <person name="Ohashi S."/>
            <person name="Kumakubo R."/>
            <person name="Yamazaki T."/>
            <person name="Otaki T."/>
        </authorList>
    </citation>
    <scope>NUCLEOTIDE SEQUENCE</scope>
    <source>
        <strain evidence="3">WR16-4</strain>
    </source>
</reference>
<dbReference type="PANTHER" id="PTHR46268">
    <property type="entry name" value="STRESS RESPONSE PROTEIN NHAX"/>
    <property type="match status" value="1"/>
</dbReference>
<protein>
    <submittedName>
        <fullName evidence="3">Universal stress protein UspA</fullName>
    </submittedName>
</protein>
<sequence length="146" mass="16116">MADNDFDFKRILVGVDDSDDAILAFHYAIHRAIETNAELIIASVLEGDDVNVYQALTEDFVHGKIDDLRNHIKKYQEQAKKAGVKHVQALVAEGAAGETIVRDVIPHVRPDLLVVGSRAKKGISKRFGSQAAYMAKYSPVSVMVIR</sequence>
<accession>A0A9W6ERJ8</accession>
<comment type="similarity">
    <text evidence="1">Belongs to the universal stress protein A family.</text>
</comment>
<evidence type="ECO:0000256" key="1">
    <source>
        <dbReference type="ARBA" id="ARBA00008791"/>
    </source>
</evidence>
<organism evidence="3 4">
    <name type="scientific">Philodulcilactobacillus myokoensis</name>
    <dbReference type="NCBI Taxonomy" id="2929573"/>
    <lineage>
        <taxon>Bacteria</taxon>
        <taxon>Bacillati</taxon>
        <taxon>Bacillota</taxon>
        <taxon>Bacilli</taxon>
        <taxon>Lactobacillales</taxon>
        <taxon>Lactobacillaceae</taxon>
        <taxon>Philodulcilactobacillus</taxon>
    </lineage>
</organism>
<dbReference type="Pfam" id="PF00582">
    <property type="entry name" value="Usp"/>
    <property type="match status" value="1"/>
</dbReference>
<evidence type="ECO:0000313" key="4">
    <source>
        <dbReference type="Proteomes" id="UP001144204"/>
    </source>
</evidence>
<evidence type="ECO:0000313" key="3">
    <source>
        <dbReference type="EMBL" id="GLB46431.1"/>
    </source>
</evidence>
<dbReference type="Proteomes" id="UP001144204">
    <property type="component" value="Unassembled WGS sequence"/>
</dbReference>
<proteinExistence type="inferred from homology"/>
<dbReference type="EMBL" id="BRPL01000002">
    <property type="protein sequence ID" value="GLB46431.1"/>
    <property type="molecule type" value="Genomic_DNA"/>
</dbReference>
<name>A0A9W6ERJ8_9LACO</name>
<comment type="caution">
    <text evidence="3">The sequence shown here is derived from an EMBL/GenBank/DDBJ whole genome shotgun (WGS) entry which is preliminary data.</text>
</comment>
<dbReference type="InterPro" id="IPR006016">
    <property type="entry name" value="UspA"/>
</dbReference>
<keyword evidence="4" id="KW-1185">Reference proteome</keyword>
<dbReference type="PRINTS" id="PR01438">
    <property type="entry name" value="UNVRSLSTRESS"/>
</dbReference>
<feature type="domain" description="UspA" evidence="2">
    <location>
        <begin position="8"/>
        <end position="146"/>
    </location>
</feature>
<dbReference type="SUPFAM" id="SSF52402">
    <property type="entry name" value="Adenine nucleotide alpha hydrolases-like"/>
    <property type="match status" value="1"/>
</dbReference>
<dbReference type="PANTHER" id="PTHR46268:SF6">
    <property type="entry name" value="UNIVERSAL STRESS PROTEIN UP12"/>
    <property type="match status" value="1"/>
</dbReference>
<reference evidence="3" key="1">
    <citation type="submission" date="2022-07" db="EMBL/GenBank/DDBJ databases">
        <authorList>
            <person name="Kouya T."/>
            <person name="Ishiyama Y."/>
        </authorList>
    </citation>
    <scope>NUCLEOTIDE SEQUENCE</scope>
    <source>
        <strain evidence="3">WR16-4</strain>
    </source>
</reference>
<dbReference type="Gene3D" id="3.40.50.620">
    <property type="entry name" value="HUPs"/>
    <property type="match status" value="1"/>
</dbReference>
<dbReference type="InterPro" id="IPR014729">
    <property type="entry name" value="Rossmann-like_a/b/a_fold"/>
</dbReference>